<accession>A0A1T2KU62</accession>
<dbReference type="AlphaFoldDB" id="A0A1T2KU62"/>
<gene>
    <name evidence="1" type="ORF">BOW51_07460</name>
</gene>
<proteinExistence type="predicted"/>
<evidence type="ECO:0000313" key="1">
    <source>
        <dbReference type="EMBL" id="OOZ36364.1"/>
    </source>
</evidence>
<dbReference type="Proteomes" id="UP000190896">
    <property type="component" value="Unassembled WGS sequence"/>
</dbReference>
<reference evidence="1 2" key="1">
    <citation type="submission" date="2016-11" db="EMBL/GenBank/DDBJ databases">
        <title>Mixed transmission modes and dynamic genome evolution in an obligate animal-bacterial symbiosis.</title>
        <authorList>
            <person name="Russell S.L."/>
            <person name="Corbett-Detig R.B."/>
            <person name="Cavanaugh C.M."/>
        </authorList>
    </citation>
    <scope>NUCLEOTIDE SEQUENCE [LARGE SCALE GENOMIC DNA]</scope>
    <source>
        <strain evidence="1">Se-Cadez</strain>
    </source>
</reference>
<dbReference type="InterPro" id="IPR046745">
    <property type="entry name" value="DUF6675"/>
</dbReference>
<comment type="caution">
    <text evidence="1">The sequence shown here is derived from an EMBL/GenBank/DDBJ whole genome shotgun (WGS) entry which is preliminary data.</text>
</comment>
<protein>
    <submittedName>
        <fullName evidence="1">Uncharacterized protein</fullName>
    </submittedName>
</protein>
<name>A0A1T2KU62_9GAMM</name>
<dbReference type="Pfam" id="PF20380">
    <property type="entry name" value="DUF6675"/>
    <property type="match status" value="1"/>
</dbReference>
<dbReference type="EMBL" id="MPRJ01000042">
    <property type="protein sequence ID" value="OOZ36364.1"/>
    <property type="molecule type" value="Genomic_DNA"/>
</dbReference>
<evidence type="ECO:0000313" key="2">
    <source>
        <dbReference type="Proteomes" id="UP000190896"/>
    </source>
</evidence>
<organism evidence="1 2">
    <name type="scientific">Solemya velesiana gill symbiont</name>
    <dbReference type="NCBI Taxonomy" id="1918948"/>
    <lineage>
        <taxon>Bacteria</taxon>
        <taxon>Pseudomonadati</taxon>
        <taxon>Pseudomonadota</taxon>
        <taxon>Gammaproteobacteria</taxon>
        <taxon>sulfur-oxidizing symbionts</taxon>
    </lineage>
</organism>
<keyword evidence="2" id="KW-1185">Reference proteome</keyword>
<sequence length="171" mass="20164">MEELLTRMGAISRFPEIQYWTVTGKFWRPLIAEAYALSGNDGSLKRDDFDPAELIPGEDLFIWQKENTFAGKVMYRLRVKERSESRLVIEAENTQTVWFFIFPILDPGEYQFIYFLEQESDETWRYYSLMRMSSGWNPYEEGYEEHYINRAVALFRYVAGIPADQEPPAAP</sequence>